<dbReference type="Ensembl" id="ENSSORT00005048375.1">
    <property type="protein sequence ID" value="ENSSORP00005047202.1"/>
    <property type="gene ID" value="ENSSORG00005021589.1"/>
</dbReference>
<reference evidence="3" key="2">
    <citation type="submission" date="2025-08" db="UniProtKB">
        <authorList>
            <consortium name="Ensembl"/>
        </authorList>
    </citation>
    <scope>IDENTIFICATION</scope>
</reference>
<feature type="region of interest" description="Disordered" evidence="1">
    <location>
        <begin position="82"/>
        <end position="108"/>
    </location>
</feature>
<feature type="compositionally biased region" description="Basic and acidic residues" evidence="1">
    <location>
        <begin position="266"/>
        <end position="278"/>
    </location>
</feature>
<reference evidence="3" key="1">
    <citation type="submission" date="2019-06" db="EMBL/GenBank/DDBJ databases">
        <authorList>
            <consortium name="Wellcome Sanger Institute Data Sharing"/>
        </authorList>
    </citation>
    <scope>NUCLEOTIDE SEQUENCE [LARGE SCALE GENOMIC DNA]</scope>
</reference>
<accession>A0A673C2N3</accession>
<name>A0A673C2N3_9TELE</name>
<proteinExistence type="predicted"/>
<dbReference type="InterPro" id="IPR032567">
    <property type="entry name" value="RTL1-rel"/>
</dbReference>
<dbReference type="InParanoid" id="A0A673C2N3"/>
<dbReference type="InterPro" id="IPR005162">
    <property type="entry name" value="Retrotrans_gag_dom"/>
</dbReference>
<protein>
    <recommendedName>
        <fullName evidence="2">Retrotransposon gag domain-containing protein</fullName>
    </recommendedName>
</protein>
<dbReference type="PANTHER" id="PTHR15503:SF36">
    <property type="entry name" value="RETROTRANSPOSON GAG-LIKE PROTEIN 5"/>
    <property type="match status" value="1"/>
</dbReference>
<dbReference type="Pfam" id="PF03732">
    <property type="entry name" value="Retrotrans_gag"/>
    <property type="match status" value="1"/>
</dbReference>
<keyword evidence="4" id="KW-1185">Reference proteome</keyword>
<feature type="domain" description="Retrotransposon gag" evidence="2">
    <location>
        <begin position="144"/>
        <end position="235"/>
    </location>
</feature>
<feature type="region of interest" description="Disordered" evidence="1">
    <location>
        <begin position="266"/>
        <end position="308"/>
    </location>
</feature>
<dbReference type="AlphaFoldDB" id="A0A673C2N3"/>
<evidence type="ECO:0000313" key="4">
    <source>
        <dbReference type="Proteomes" id="UP000472271"/>
    </source>
</evidence>
<dbReference type="PANTHER" id="PTHR15503">
    <property type="entry name" value="LDOC1 RELATED"/>
    <property type="match status" value="1"/>
</dbReference>
<evidence type="ECO:0000259" key="2">
    <source>
        <dbReference type="Pfam" id="PF03732"/>
    </source>
</evidence>
<evidence type="ECO:0000313" key="3">
    <source>
        <dbReference type="Ensembl" id="ENSSORP00005047202.1"/>
    </source>
</evidence>
<reference evidence="3" key="3">
    <citation type="submission" date="2025-09" db="UniProtKB">
        <authorList>
            <consortium name="Ensembl"/>
        </authorList>
    </citation>
    <scope>IDENTIFICATION</scope>
</reference>
<evidence type="ECO:0000256" key="1">
    <source>
        <dbReference type="SAM" id="MobiDB-lite"/>
    </source>
</evidence>
<sequence>MDPAETKTILTAVGAHGRRLHEAEAHLVALSQAVQQLIEQQRGDRENKSNQILKINQTMQRILIHLEPGNVVPTQPVRMVPAASSMPPPAEPTVSLPPCSSPQLAPPDKFSGQSGDCRTFIFQCDLHFKLSPVIYESEYTKLAFIISHLTGRAAEWATSEWDRGSASCQSAEAFFVALRRAFDHVAPTREAVRRLENLRQGDLSVGEYAIRFRSAADNTEWNDAALKDAFRRGLSGVIKDQLAPLEEPADLDSLISMATRLDIRNRERDQERQYEDGGRSFQSALPYPSTSAQRPNVPSAPPAGEEVPMQLGRTHISPAERQRRRQEGRCFYCGQQGHLRAVKREASVSPVPGNCPPNR</sequence>
<dbReference type="Proteomes" id="UP000472271">
    <property type="component" value="Chromosome 13"/>
</dbReference>
<feature type="compositionally biased region" description="Polar residues" evidence="1">
    <location>
        <begin position="280"/>
        <end position="296"/>
    </location>
</feature>
<organism evidence="3 4">
    <name type="scientific">Sphaeramia orbicularis</name>
    <name type="common">orbiculate cardinalfish</name>
    <dbReference type="NCBI Taxonomy" id="375764"/>
    <lineage>
        <taxon>Eukaryota</taxon>
        <taxon>Metazoa</taxon>
        <taxon>Chordata</taxon>
        <taxon>Craniata</taxon>
        <taxon>Vertebrata</taxon>
        <taxon>Euteleostomi</taxon>
        <taxon>Actinopterygii</taxon>
        <taxon>Neopterygii</taxon>
        <taxon>Teleostei</taxon>
        <taxon>Neoteleostei</taxon>
        <taxon>Acanthomorphata</taxon>
        <taxon>Gobiaria</taxon>
        <taxon>Kurtiformes</taxon>
        <taxon>Apogonoidei</taxon>
        <taxon>Apogonidae</taxon>
        <taxon>Apogoninae</taxon>
        <taxon>Sphaeramia</taxon>
    </lineage>
</organism>